<dbReference type="AlphaFoldDB" id="V4AWV8"/>
<protein>
    <submittedName>
        <fullName evidence="1">Uncharacterized protein</fullName>
    </submittedName>
</protein>
<evidence type="ECO:0000313" key="1">
    <source>
        <dbReference type="EMBL" id="ESP02003.1"/>
    </source>
</evidence>
<dbReference type="CTD" id="20237222"/>
<dbReference type="GeneID" id="20237222"/>
<dbReference type="KEGG" id="lgi:LOTGIDRAFT_157140"/>
<sequence>MAEHVDRKRQKTDDSDLTDVCGYIHNVSPVKISEKNNAYFTCKLQSESDVSEVVCLTPEKWKSFQRAEKEDSAVFVKNVRCQLENRRQKLFTNYKTIISNVTEPLGFEKRQQLNEEIQIQSITIADVFVKPLDLCGFYSLSGKVISIGKPIEIMIFGSRKNCQNVAVTDGTYKLNISMYGSLIDGVEKGKSYQFHNVALRKINNINKLTVRKQTIIKETEFQLLGDTYDVGKNDTDSEHISIDVNGVKCELKVKCPCCGHDVNYGQVKHVATVRCSKCDMLAKTSKLVAVMTTRIDGIQANGVNQKLTIHNFAMKEFVVKVNKEHLLTDPKGLEEYIIKQNGKMGVVLNESNVKEITFDPVVD</sequence>
<keyword evidence="2" id="KW-1185">Reference proteome</keyword>
<dbReference type="OMA" id="XCESTFL"/>
<organism evidence="1 2">
    <name type="scientific">Lottia gigantea</name>
    <name type="common">Giant owl limpet</name>
    <dbReference type="NCBI Taxonomy" id="225164"/>
    <lineage>
        <taxon>Eukaryota</taxon>
        <taxon>Metazoa</taxon>
        <taxon>Spiralia</taxon>
        <taxon>Lophotrochozoa</taxon>
        <taxon>Mollusca</taxon>
        <taxon>Gastropoda</taxon>
        <taxon>Patellogastropoda</taxon>
        <taxon>Lottioidea</taxon>
        <taxon>Lottiidae</taxon>
        <taxon>Lottia</taxon>
    </lineage>
</organism>
<proteinExistence type="predicted"/>
<name>V4AWV8_LOTGI</name>
<dbReference type="Gene3D" id="2.40.50.140">
    <property type="entry name" value="Nucleic acid-binding proteins"/>
    <property type="match status" value="1"/>
</dbReference>
<dbReference type="RefSeq" id="XP_009047161.1">
    <property type="nucleotide sequence ID" value="XM_009048913.1"/>
</dbReference>
<dbReference type="SUPFAM" id="SSF50249">
    <property type="entry name" value="Nucleic acid-binding proteins"/>
    <property type="match status" value="1"/>
</dbReference>
<dbReference type="InterPro" id="IPR012340">
    <property type="entry name" value="NA-bd_OB-fold"/>
</dbReference>
<gene>
    <name evidence="1" type="ORF">LOTGIDRAFT_157140</name>
</gene>
<dbReference type="Proteomes" id="UP000030746">
    <property type="component" value="Unassembled WGS sequence"/>
</dbReference>
<dbReference type="EMBL" id="KB200329">
    <property type="protein sequence ID" value="ESP02003.1"/>
    <property type="molecule type" value="Genomic_DNA"/>
</dbReference>
<accession>V4AWV8</accession>
<reference evidence="1 2" key="1">
    <citation type="journal article" date="2013" name="Nature">
        <title>Insights into bilaterian evolution from three spiralian genomes.</title>
        <authorList>
            <person name="Simakov O."/>
            <person name="Marletaz F."/>
            <person name="Cho S.J."/>
            <person name="Edsinger-Gonzales E."/>
            <person name="Havlak P."/>
            <person name="Hellsten U."/>
            <person name="Kuo D.H."/>
            <person name="Larsson T."/>
            <person name="Lv J."/>
            <person name="Arendt D."/>
            <person name="Savage R."/>
            <person name="Osoegawa K."/>
            <person name="de Jong P."/>
            <person name="Grimwood J."/>
            <person name="Chapman J.A."/>
            <person name="Shapiro H."/>
            <person name="Aerts A."/>
            <person name="Otillar R.P."/>
            <person name="Terry A.Y."/>
            <person name="Boore J.L."/>
            <person name="Grigoriev I.V."/>
            <person name="Lindberg D.R."/>
            <person name="Seaver E.C."/>
            <person name="Weisblat D.A."/>
            <person name="Putnam N.H."/>
            <person name="Rokhsar D.S."/>
        </authorList>
    </citation>
    <scope>NUCLEOTIDE SEQUENCE [LARGE SCALE GENOMIC DNA]</scope>
</reference>
<dbReference type="HOGENOM" id="CLU_763506_0_0_1"/>
<dbReference type="OrthoDB" id="5951936at2759"/>
<evidence type="ECO:0000313" key="2">
    <source>
        <dbReference type="Proteomes" id="UP000030746"/>
    </source>
</evidence>